<dbReference type="EMBL" id="GL636486">
    <property type="protein sequence ID" value="EFW22321.1"/>
    <property type="molecule type" value="Genomic_DNA"/>
</dbReference>
<dbReference type="HOGENOM" id="CLU_2084636_0_0_1"/>
<protein>
    <submittedName>
        <fullName evidence="2">Uncharacterized protein</fullName>
    </submittedName>
</protein>
<accession>E9CUI7</accession>
<feature type="compositionally biased region" description="Basic and acidic residues" evidence="1">
    <location>
        <begin position="68"/>
        <end position="83"/>
    </location>
</feature>
<gene>
    <name evidence="2" type="ORF">CPSG_00221</name>
</gene>
<dbReference type="Proteomes" id="UP000002497">
    <property type="component" value="Unassembled WGS sequence"/>
</dbReference>
<feature type="region of interest" description="Disordered" evidence="1">
    <location>
        <begin position="67"/>
        <end position="86"/>
    </location>
</feature>
<organism evidence="3">
    <name type="scientific">Coccidioides posadasii (strain RMSCC 757 / Silveira)</name>
    <name type="common">Valley fever fungus</name>
    <dbReference type="NCBI Taxonomy" id="443226"/>
    <lineage>
        <taxon>Eukaryota</taxon>
        <taxon>Fungi</taxon>
        <taxon>Dikarya</taxon>
        <taxon>Ascomycota</taxon>
        <taxon>Pezizomycotina</taxon>
        <taxon>Eurotiomycetes</taxon>
        <taxon>Eurotiomycetidae</taxon>
        <taxon>Onygenales</taxon>
        <taxon>Onygenaceae</taxon>
        <taxon>Coccidioides</taxon>
    </lineage>
</organism>
<reference evidence="3" key="1">
    <citation type="journal article" date="2010" name="Genome Res.">
        <title>Population genomic sequencing of Coccidioides fungi reveals recent hybridization and transposon control.</title>
        <authorList>
            <person name="Neafsey D.E."/>
            <person name="Barker B.M."/>
            <person name="Sharpton T.J."/>
            <person name="Stajich J.E."/>
            <person name="Park D.J."/>
            <person name="Whiston E."/>
            <person name="Hung C.-Y."/>
            <person name="McMahan C."/>
            <person name="White J."/>
            <person name="Sykes S."/>
            <person name="Heiman D."/>
            <person name="Young S."/>
            <person name="Zeng Q."/>
            <person name="Abouelleil A."/>
            <person name="Aftuck L."/>
            <person name="Bessette D."/>
            <person name="Brown A."/>
            <person name="FitzGerald M."/>
            <person name="Lui A."/>
            <person name="Macdonald J.P."/>
            <person name="Priest M."/>
            <person name="Orbach M.J."/>
            <person name="Galgiani J.N."/>
            <person name="Kirkland T.N."/>
            <person name="Cole G.T."/>
            <person name="Birren B.W."/>
            <person name="Henn M.R."/>
            <person name="Taylor J.W."/>
            <person name="Rounsley S.D."/>
        </authorList>
    </citation>
    <scope>NUCLEOTIDE SEQUENCE [LARGE SCALE GENOMIC DNA]</scope>
    <source>
        <strain evidence="3">RMSCC 757 / Silveira</strain>
    </source>
</reference>
<keyword evidence="3" id="KW-1185">Reference proteome</keyword>
<name>E9CUI7_COCPS</name>
<evidence type="ECO:0000256" key="1">
    <source>
        <dbReference type="SAM" id="MobiDB-lite"/>
    </source>
</evidence>
<evidence type="ECO:0000313" key="2">
    <source>
        <dbReference type="EMBL" id="EFW22321.1"/>
    </source>
</evidence>
<dbReference type="AlphaFoldDB" id="E9CUI7"/>
<reference evidence="3" key="2">
    <citation type="submission" date="2010-03" db="EMBL/GenBank/DDBJ databases">
        <title>The genome sequence of Coccidioides posadasii strain Silveira.</title>
        <authorList>
            <consortium name="The Broad Institute Genome Sequencing Center for Infectious Disease"/>
            <person name="Neafsey D."/>
            <person name="Orbach M."/>
            <person name="Henn M.R."/>
            <person name="Cole G.T."/>
            <person name="Galgiani J."/>
            <person name="Gardner M.J."/>
            <person name="Kirkland T.N."/>
            <person name="Taylor J.W."/>
            <person name="Young S.K."/>
            <person name="Zeng Q."/>
            <person name="Koehrsen M."/>
            <person name="Alvarado L."/>
            <person name="Berlin A."/>
            <person name="Borenstein D."/>
            <person name="Chapman S.B."/>
            <person name="Chen Z."/>
            <person name="Engels R."/>
            <person name="Freedman E."/>
            <person name="Gellesch M."/>
            <person name="Goldberg J."/>
            <person name="Griggs A."/>
            <person name="Gujja S."/>
            <person name="Heilman E."/>
            <person name="Heiman D."/>
            <person name="Howarth C."/>
            <person name="Jen D."/>
            <person name="Larson L."/>
            <person name="Mehta T."/>
            <person name="Neiman D."/>
            <person name="Park D."/>
            <person name="Pearson M."/>
            <person name="Richards J."/>
            <person name="Roberts A."/>
            <person name="Saif S."/>
            <person name="Shea T."/>
            <person name="Shenoy N."/>
            <person name="Sisk P."/>
            <person name="Stolte C."/>
            <person name="Sykes S."/>
            <person name="Walk T."/>
            <person name="White J."/>
            <person name="Yandava C."/>
            <person name="Haas B."/>
            <person name="Nusbaum C."/>
            <person name="Birren B."/>
        </authorList>
    </citation>
    <scope>NUCLEOTIDE SEQUENCE [LARGE SCALE GENOMIC DNA]</scope>
    <source>
        <strain evidence="3">RMSCC 757 / Silveira</strain>
    </source>
</reference>
<proteinExistence type="predicted"/>
<dbReference type="VEuPathDB" id="FungiDB:CPSG_00221"/>
<evidence type="ECO:0000313" key="3">
    <source>
        <dbReference type="Proteomes" id="UP000002497"/>
    </source>
</evidence>
<sequence length="117" mass="12865">MLSYAGTVFSKSDAVEVARRLVERSSISSVCPVHTTPSLLRRYKNIIDLNDRVRLLHCAVLQADPTDTDYRSTRTHGAQDSRHTPQFLLQTVPPGARQGWLPAFPGGTPPAVHSPFG</sequence>